<evidence type="ECO:0000259" key="8">
    <source>
        <dbReference type="Pfam" id="PF01967"/>
    </source>
</evidence>
<dbReference type="InterPro" id="IPR023045">
    <property type="entry name" value="MoaC"/>
</dbReference>
<feature type="binding site" evidence="7">
    <location>
        <begin position="79"/>
        <end position="81"/>
    </location>
    <ligand>
        <name>substrate</name>
    </ligand>
</feature>
<dbReference type="PANTHER" id="PTHR22960">
    <property type="entry name" value="MOLYBDOPTERIN COFACTOR SYNTHESIS PROTEIN A"/>
    <property type="match status" value="1"/>
</dbReference>
<name>A0A3N1VR57_9BACT</name>
<comment type="similarity">
    <text evidence="7">Belongs to the MoaC family.</text>
</comment>
<evidence type="ECO:0000256" key="4">
    <source>
        <dbReference type="ARBA" id="ARBA00023150"/>
    </source>
</evidence>
<comment type="function">
    <text evidence="6 7">Catalyzes the conversion of (8S)-3',8-cyclo-7,8-dihydroguanosine 5'-triphosphate to cyclic pyranopterin monophosphate (cPMP).</text>
</comment>
<feature type="domain" description="Molybdopterin cofactor biosynthesis C (MoaC)" evidence="8">
    <location>
        <begin position="19"/>
        <end position="154"/>
    </location>
</feature>
<comment type="caution">
    <text evidence="9">The sequence shown here is derived from an EMBL/GenBank/DDBJ whole genome shotgun (WGS) entry which is preliminary data.</text>
</comment>
<dbReference type="PANTHER" id="PTHR22960:SF29">
    <property type="entry name" value="CYCLIC PYRANOPTERIN MONOPHOSPHATE SYNTHASE"/>
    <property type="match status" value="1"/>
</dbReference>
<comment type="subunit">
    <text evidence="7">Homohexamer; trimer of dimers.</text>
</comment>
<dbReference type="Pfam" id="PF01967">
    <property type="entry name" value="MoaC"/>
    <property type="match status" value="1"/>
</dbReference>
<evidence type="ECO:0000256" key="1">
    <source>
        <dbReference type="ARBA" id="ARBA00001637"/>
    </source>
</evidence>
<sequence>MTENAKHWTHLDSEGQAKMVDVSDKAPTWREARARGQVRMAKETLERILEGTVAKGNVFNTARLAGIMAAKKTWDLIPLCHPLPLASVEVFLQPEPELPGVRIEARTKTFDRTGVEMEAMVAVTHAALTIYDMCKALDRSMVLENIRLTHKSGGRSGTFEAEEAPNLS</sequence>
<reference evidence="9 10" key="1">
    <citation type="submission" date="2018-11" db="EMBL/GenBank/DDBJ databases">
        <title>Genomic Encyclopedia of Type Strains, Phase IV (KMG-IV): sequencing the most valuable type-strain genomes for metagenomic binning, comparative biology and taxonomic classification.</title>
        <authorList>
            <person name="Goeker M."/>
        </authorList>
    </citation>
    <scope>NUCLEOTIDE SEQUENCE [LARGE SCALE GENOMIC DNA]</scope>
    <source>
        <strain evidence="9 10">DSM 22027</strain>
    </source>
</reference>
<comment type="catalytic activity">
    <reaction evidence="1 7">
        <text>(8S)-3',8-cyclo-7,8-dihydroguanosine 5'-triphosphate = cyclic pyranopterin phosphate + diphosphate</text>
        <dbReference type="Rhea" id="RHEA:49580"/>
        <dbReference type="ChEBI" id="CHEBI:33019"/>
        <dbReference type="ChEBI" id="CHEBI:59648"/>
        <dbReference type="ChEBI" id="CHEBI:131766"/>
        <dbReference type="EC" id="4.6.1.17"/>
    </reaction>
</comment>
<feature type="binding site" evidence="7">
    <location>
        <begin position="117"/>
        <end position="118"/>
    </location>
    <ligand>
        <name>substrate</name>
    </ligand>
</feature>
<keyword evidence="10" id="KW-1185">Reference proteome</keyword>
<evidence type="ECO:0000313" key="9">
    <source>
        <dbReference type="EMBL" id="ROR03538.1"/>
    </source>
</evidence>
<evidence type="ECO:0000256" key="5">
    <source>
        <dbReference type="ARBA" id="ARBA00023239"/>
    </source>
</evidence>
<keyword evidence="5 7" id="KW-0456">Lyase</keyword>
<protein>
    <recommendedName>
        <fullName evidence="3 7">Cyclic pyranopterin monophosphate synthase</fullName>
        <ecNumber evidence="3 7">4.6.1.17</ecNumber>
    </recommendedName>
    <alternativeName>
        <fullName evidence="7">Molybdenum cofactor biosynthesis protein C</fullName>
    </alternativeName>
</protein>
<gene>
    <name evidence="7" type="primary">moaC</name>
    <name evidence="9" type="ORF">EDC27_0075</name>
</gene>
<dbReference type="InterPro" id="IPR047594">
    <property type="entry name" value="MoaC_bact/euk"/>
</dbReference>
<dbReference type="CDD" id="cd01420">
    <property type="entry name" value="MoaC_PE"/>
    <property type="match status" value="1"/>
</dbReference>
<dbReference type="NCBIfam" id="TIGR00581">
    <property type="entry name" value="moaC"/>
    <property type="match status" value="1"/>
</dbReference>
<evidence type="ECO:0000256" key="2">
    <source>
        <dbReference type="ARBA" id="ARBA00005046"/>
    </source>
</evidence>
<dbReference type="Gene3D" id="3.30.70.640">
    <property type="entry name" value="Molybdopterin cofactor biosynthesis C (MoaC) domain"/>
    <property type="match status" value="1"/>
</dbReference>
<dbReference type="HAMAP" id="MF_01224_B">
    <property type="entry name" value="MoaC_B"/>
    <property type="match status" value="1"/>
</dbReference>
<organism evidence="9 10">
    <name type="scientific">Desulfosoma caldarium</name>
    <dbReference type="NCBI Taxonomy" id="610254"/>
    <lineage>
        <taxon>Bacteria</taxon>
        <taxon>Pseudomonadati</taxon>
        <taxon>Thermodesulfobacteriota</taxon>
        <taxon>Syntrophobacteria</taxon>
        <taxon>Syntrophobacterales</taxon>
        <taxon>Syntrophobacteraceae</taxon>
        <taxon>Desulfosoma</taxon>
    </lineage>
</organism>
<proteinExistence type="inferred from homology"/>
<dbReference type="UniPathway" id="UPA00344"/>
<dbReference type="NCBIfam" id="NF006870">
    <property type="entry name" value="PRK09364.1"/>
    <property type="match status" value="1"/>
</dbReference>
<dbReference type="GO" id="GO:0061799">
    <property type="term" value="F:cyclic pyranopterin monophosphate synthase activity"/>
    <property type="evidence" value="ECO:0007669"/>
    <property type="project" value="UniProtKB-UniRule"/>
</dbReference>
<dbReference type="RefSeq" id="WP_123288642.1">
    <property type="nucleotide sequence ID" value="NZ_RJVA01000001.1"/>
</dbReference>
<feature type="active site" evidence="7">
    <location>
        <position position="132"/>
    </location>
</feature>
<dbReference type="EMBL" id="RJVA01000001">
    <property type="protein sequence ID" value="ROR03538.1"/>
    <property type="molecule type" value="Genomic_DNA"/>
</dbReference>
<accession>A0A3N1VR57</accession>
<dbReference type="SUPFAM" id="SSF55040">
    <property type="entry name" value="Molybdenum cofactor biosynthesis protein C, MoaC"/>
    <property type="match status" value="1"/>
</dbReference>
<evidence type="ECO:0000256" key="3">
    <source>
        <dbReference type="ARBA" id="ARBA00012575"/>
    </source>
</evidence>
<dbReference type="AlphaFoldDB" id="A0A3N1VR57"/>
<dbReference type="InterPro" id="IPR050105">
    <property type="entry name" value="MoCo_biosynth_MoaA/MoaC"/>
</dbReference>
<dbReference type="Proteomes" id="UP000276223">
    <property type="component" value="Unassembled WGS sequence"/>
</dbReference>
<dbReference type="InterPro" id="IPR036522">
    <property type="entry name" value="MoaC_sf"/>
</dbReference>
<evidence type="ECO:0000313" key="10">
    <source>
        <dbReference type="Proteomes" id="UP000276223"/>
    </source>
</evidence>
<keyword evidence="4 7" id="KW-0501">Molybdenum cofactor biosynthesis</keyword>
<comment type="pathway">
    <text evidence="2 7">Cofactor biosynthesis; molybdopterin biosynthesis.</text>
</comment>
<dbReference type="EC" id="4.6.1.17" evidence="3 7"/>
<dbReference type="OrthoDB" id="9794429at2"/>
<evidence type="ECO:0000256" key="6">
    <source>
        <dbReference type="ARBA" id="ARBA00055087"/>
    </source>
</evidence>
<evidence type="ECO:0000256" key="7">
    <source>
        <dbReference type="HAMAP-Rule" id="MF_01224"/>
    </source>
</evidence>
<dbReference type="GO" id="GO:0006777">
    <property type="term" value="P:Mo-molybdopterin cofactor biosynthetic process"/>
    <property type="evidence" value="ECO:0007669"/>
    <property type="project" value="UniProtKB-UniRule"/>
</dbReference>
<dbReference type="InterPro" id="IPR002820">
    <property type="entry name" value="Mopterin_CF_biosynth-C_dom"/>
</dbReference>